<dbReference type="NCBIfam" id="NF002270">
    <property type="entry name" value="PRK01202.1"/>
    <property type="match status" value="1"/>
</dbReference>
<comment type="subunit">
    <text evidence="3">The glycine cleavage system is composed of four proteins: P, T, L and H.</text>
</comment>
<dbReference type="SUPFAM" id="SSF51230">
    <property type="entry name" value="Single hybrid motif"/>
    <property type="match status" value="1"/>
</dbReference>
<proteinExistence type="inferred from homology"/>
<feature type="domain" description="Lipoyl-binding" evidence="5">
    <location>
        <begin position="22"/>
        <end position="104"/>
    </location>
</feature>
<reference evidence="7" key="1">
    <citation type="submission" date="2017-11" db="EMBL/GenBank/DDBJ databases">
        <authorList>
            <person name="Chan K.G."/>
            <person name="Lee L.S."/>
        </authorList>
    </citation>
    <scope>NUCLEOTIDE SEQUENCE [LARGE SCALE GENOMIC DNA]</scope>
    <source>
        <strain evidence="7">DSM 100970</strain>
    </source>
</reference>
<dbReference type="AlphaFoldDB" id="A0A2I7N2T8"/>
<protein>
    <recommendedName>
        <fullName evidence="3">Glycine cleavage system H protein</fullName>
    </recommendedName>
</protein>
<dbReference type="PROSITE" id="PS50968">
    <property type="entry name" value="BIOTINYL_LIPOYL"/>
    <property type="match status" value="1"/>
</dbReference>
<evidence type="ECO:0000256" key="2">
    <source>
        <dbReference type="ARBA" id="ARBA00022823"/>
    </source>
</evidence>
<keyword evidence="2 3" id="KW-0450">Lipoyl</keyword>
<dbReference type="PANTHER" id="PTHR11715">
    <property type="entry name" value="GLYCINE CLEAVAGE SYSTEM H PROTEIN"/>
    <property type="match status" value="1"/>
</dbReference>
<evidence type="ECO:0000259" key="5">
    <source>
        <dbReference type="PROSITE" id="PS50968"/>
    </source>
</evidence>
<dbReference type="KEGG" id="nba:CUN60_00110"/>
<dbReference type="RefSeq" id="WP_102950063.1">
    <property type="nucleotide sequence ID" value="NZ_CP024847.1"/>
</dbReference>
<dbReference type="GO" id="GO:0009249">
    <property type="term" value="P:protein lipoylation"/>
    <property type="evidence" value="ECO:0007669"/>
    <property type="project" value="TreeGrafter"/>
</dbReference>
<dbReference type="PROSITE" id="PS00189">
    <property type="entry name" value="LIPOYL"/>
    <property type="match status" value="1"/>
</dbReference>
<organism evidence="6 7">
    <name type="scientific">Aquella oligotrophica</name>
    <dbReference type="NCBI Taxonomy" id="2067065"/>
    <lineage>
        <taxon>Bacteria</taxon>
        <taxon>Pseudomonadati</taxon>
        <taxon>Pseudomonadota</taxon>
        <taxon>Betaproteobacteria</taxon>
        <taxon>Neisseriales</taxon>
        <taxon>Neisseriaceae</taxon>
        <taxon>Aquella</taxon>
    </lineage>
</organism>
<dbReference type="Proteomes" id="UP000236655">
    <property type="component" value="Chromosome"/>
</dbReference>
<evidence type="ECO:0000256" key="1">
    <source>
        <dbReference type="ARBA" id="ARBA00009249"/>
    </source>
</evidence>
<dbReference type="CDD" id="cd06848">
    <property type="entry name" value="GCS_H"/>
    <property type="match status" value="1"/>
</dbReference>
<dbReference type="InterPro" id="IPR033753">
    <property type="entry name" value="GCV_H/Fam206"/>
</dbReference>
<sequence>MYTADMKFVDTHEWVRSEGGNEVTIGITHHAQELLGDLVYVELPSIGQAIKTGDTIGVVESVKAASDLYSPVTGEVTAINDEVVSDPTLANSEPHAAGWLFKVKLADVAELDGLLSADKYKALIGG</sequence>
<evidence type="ECO:0000256" key="4">
    <source>
        <dbReference type="PIRSR" id="PIRSR617453-50"/>
    </source>
</evidence>
<dbReference type="NCBIfam" id="TIGR00527">
    <property type="entry name" value="gcvH"/>
    <property type="match status" value="1"/>
</dbReference>
<dbReference type="GO" id="GO:0005960">
    <property type="term" value="C:glycine cleavage complex"/>
    <property type="evidence" value="ECO:0007669"/>
    <property type="project" value="InterPro"/>
</dbReference>
<accession>A0A2I7N2T8</accession>
<dbReference type="GO" id="GO:0005829">
    <property type="term" value="C:cytosol"/>
    <property type="evidence" value="ECO:0007669"/>
    <property type="project" value="TreeGrafter"/>
</dbReference>
<dbReference type="InterPro" id="IPR003016">
    <property type="entry name" value="2-oxoA_DH_lipoyl-BS"/>
</dbReference>
<evidence type="ECO:0000313" key="7">
    <source>
        <dbReference type="Proteomes" id="UP000236655"/>
    </source>
</evidence>
<dbReference type="InterPro" id="IPR011053">
    <property type="entry name" value="Single_hybrid_motif"/>
</dbReference>
<name>A0A2I7N2T8_9NEIS</name>
<dbReference type="InterPro" id="IPR017453">
    <property type="entry name" value="GCV_H_sub"/>
</dbReference>
<dbReference type="EMBL" id="CP024847">
    <property type="protein sequence ID" value="AUR50763.1"/>
    <property type="molecule type" value="Genomic_DNA"/>
</dbReference>
<comment type="function">
    <text evidence="3">The glycine cleavage system catalyzes the degradation of glycine. The H protein shuttles the methylamine group of glycine from the P protein to the T protein.</text>
</comment>
<gene>
    <name evidence="3 6" type="primary">gcvH</name>
    <name evidence="6" type="ORF">CUN60_00110</name>
</gene>
<dbReference type="Pfam" id="PF01597">
    <property type="entry name" value="GCV_H"/>
    <property type="match status" value="1"/>
</dbReference>
<comment type="cofactor">
    <cofactor evidence="3">
        <name>(R)-lipoate</name>
        <dbReference type="ChEBI" id="CHEBI:83088"/>
    </cofactor>
    <text evidence="3">Binds 1 lipoyl cofactor covalently.</text>
</comment>
<evidence type="ECO:0000313" key="6">
    <source>
        <dbReference type="EMBL" id="AUR50763.1"/>
    </source>
</evidence>
<dbReference type="PANTHER" id="PTHR11715:SF3">
    <property type="entry name" value="GLYCINE CLEAVAGE SYSTEM H PROTEIN-RELATED"/>
    <property type="match status" value="1"/>
</dbReference>
<evidence type="ECO:0000256" key="3">
    <source>
        <dbReference type="HAMAP-Rule" id="MF_00272"/>
    </source>
</evidence>
<dbReference type="GO" id="GO:0019464">
    <property type="term" value="P:glycine decarboxylation via glycine cleavage system"/>
    <property type="evidence" value="ECO:0007669"/>
    <property type="project" value="UniProtKB-UniRule"/>
</dbReference>
<dbReference type="OrthoDB" id="9796712at2"/>
<feature type="modified residue" description="N6-lipoyllysine" evidence="3 4">
    <location>
        <position position="63"/>
    </location>
</feature>
<dbReference type="Gene3D" id="2.40.50.100">
    <property type="match status" value="1"/>
</dbReference>
<keyword evidence="7" id="KW-1185">Reference proteome</keyword>
<dbReference type="HAMAP" id="MF_00272">
    <property type="entry name" value="GcvH"/>
    <property type="match status" value="1"/>
</dbReference>
<dbReference type="InterPro" id="IPR000089">
    <property type="entry name" value="Biotin_lipoyl"/>
</dbReference>
<comment type="similarity">
    <text evidence="1 3">Belongs to the GcvH family.</text>
</comment>
<dbReference type="InterPro" id="IPR002930">
    <property type="entry name" value="GCV_H"/>
</dbReference>